<reference evidence="3" key="1">
    <citation type="submission" date="2016-10" db="EMBL/GenBank/DDBJ databases">
        <authorList>
            <person name="Varghese N."/>
            <person name="Submissions S."/>
        </authorList>
    </citation>
    <scope>NUCLEOTIDE SEQUENCE [LARGE SCALE GENOMIC DNA]</scope>
    <source>
        <strain evidence="3">DSM 15363</strain>
    </source>
</reference>
<dbReference type="Proteomes" id="UP000199492">
    <property type="component" value="Unassembled WGS sequence"/>
</dbReference>
<keyword evidence="1" id="KW-0812">Transmembrane</keyword>
<dbReference type="RefSeq" id="WP_092466155.1">
    <property type="nucleotide sequence ID" value="NZ_FNCZ01000001.1"/>
</dbReference>
<dbReference type="OrthoDB" id="1134798at2"/>
<dbReference type="AlphaFoldDB" id="A0A1G7XCL8"/>
<proteinExistence type="predicted"/>
<accession>A0A1G7XCL8</accession>
<keyword evidence="1" id="KW-1133">Transmembrane helix</keyword>
<gene>
    <name evidence="2" type="ORF">SAMN04489796_101670</name>
</gene>
<dbReference type="EMBL" id="FNCZ01000001">
    <property type="protein sequence ID" value="SDG81863.1"/>
    <property type="molecule type" value="Genomic_DNA"/>
</dbReference>
<keyword evidence="1" id="KW-0472">Membrane</keyword>
<organism evidence="2 3">
    <name type="scientific">Winogradskyella thalassocola</name>
    <dbReference type="NCBI Taxonomy" id="262004"/>
    <lineage>
        <taxon>Bacteria</taxon>
        <taxon>Pseudomonadati</taxon>
        <taxon>Bacteroidota</taxon>
        <taxon>Flavobacteriia</taxon>
        <taxon>Flavobacteriales</taxon>
        <taxon>Flavobacteriaceae</taxon>
        <taxon>Winogradskyella</taxon>
    </lineage>
</organism>
<evidence type="ECO:0000313" key="3">
    <source>
        <dbReference type="Proteomes" id="UP000199492"/>
    </source>
</evidence>
<protein>
    <submittedName>
        <fullName evidence="2">Uncharacterized protein</fullName>
    </submittedName>
</protein>
<feature type="transmembrane region" description="Helical" evidence="1">
    <location>
        <begin position="112"/>
        <end position="132"/>
    </location>
</feature>
<dbReference type="STRING" id="262004.SAMN04489796_101670"/>
<keyword evidence="3" id="KW-1185">Reference proteome</keyword>
<name>A0A1G7XCL8_9FLAO</name>
<sequence length="142" mass="16564">MELSEKHIAFIENNLTLYGVKNKDLREDLLDHICTYIEHQNSDDFNALYQRALQKFGGYSSFQNLQLETNYQKFAKQIMTFNKLKFSAGFMVILLLVVSLVFQMMQWPYANAWLLGAIVIAVLVILPVHFYASYKKSIHKFS</sequence>
<evidence type="ECO:0000256" key="1">
    <source>
        <dbReference type="SAM" id="Phobius"/>
    </source>
</evidence>
<evidence type="ECO:0000313" key="2">
    <source>
        <dbReference type="EMBL" id="SDG81863.1"/>
    </source>
</evidence>
<feature type="transmembrane region" description="Helical" evidence="1">
    <location>
        <begin position="86"/>
        <end position="106"/>
    </location>
</feature>